<gene>
    <name evidence="2" type="ORF">POL68_19950</name>
</gene>
<dbReference type="SMART" id="SM00240">
    <property type="entry name" value="FHA"/>
    <property type="match status" value="1"/>
</dbReference>
<keyword evidence="3" id="KW-1185">Reference proteome</keyword>
<dbReference type="Gene3D" id="2.60.200.20">
    <property type="match status" value="1"/>
</dbReference>
<dbReference type="Proteomes" id="UP001221838">
    <property type="component" value="Unassembled WGS sequence"/>
</dbReference>
<dbReference type="InterPro" id="IPR000253">
    <property type="entry name" value="FHA_dom"/>
</dbReference>
<dbReference type="Pfam" id="PF00498">
    <property type="entry name" value="FHA"/>
    <property type="match status" value="1"/>
</dbReference>
<feature type="domain" description="FHA" evidence="1">
    <location>
        <begin position="75"/>
        <end position="126"/>
    </location>
</feature>
<dbReference type="EMBL" id="JAQNDM010000002">
    <property type="protein sequence ID" value="MDC0710760.1"/>
    <property type="molecule type" value="Genomic_DNA"/>
</dbReference>
<evidence type="ECO:0000313" key="2">
    <source>
        <dbReference type="EMBL" id="MDC0710760.1"/>
    </source>
</evidence>
<dbReference type="InterPro" id="IPR008984">
    <property type="entry name" value="SMAD_FHA_dom_sf"/>
</dbReference>
<dbReference type="SUPFAM" id="SSF49879">
    <property type="entry name" value="SMAD/FHA domain"/>
    <property type="match status" value="1"/>
</dbReference>
<dbReference type="CDD" id="cd00060">
    <property type="entry name" value="FHA"/>
    <property type="match status" value="1"/>
</dbReference>
<proteinExistence type="predicted"/>
<reference evidence="2 3" key="1">
    <citation type="submission" date="2022-11" db="EMBL/GenBank/DDBJ databases">
        <title>Minimal conservation of predation-associated metabolite biosynthetic gene clusters underscores biosynthetic potential of Myxococcota including descriptions for ten novel species: Archangium lansinium sp. nov., Myxococcus landrumus sp. nov., Nannocystis bai.</title>
        <authorList>
            <person name="Ahearne A."/>
            <person name="Stevens C."/>
            <person name="Dowd S."/>
        </authorList>
    </citation>
    <scope>NUCLEOTIDE SEQUENCE [LARGE SCALE GENOMIC DNA]</scope>
    <source>
        <strain evidence="2 3">NCWAL01</strain>
    </source>
</reference>
<accession>A0ABT5DAQ1</accession>
<dbReference type="PANTHER" id="PTHR23308">
    <property type="entry name" value="NUCLEAR INHIBITOR OF PROTEIN PHOSPHATASE-1"/>
    <property type="match status" value="1"/>
</dbReference>
<organism evidence="2 3">
    <name type="scientific">Stigmatella ashevillensis</name>
    <dbReference type="NCBI Taxonomy" id="2995309"/>
    <lineage>
        <taxon>Bacteria</taxon>
        <taxon>Pseudomonadati</taxon>
        <taxon>Myxococcota</taxon>
        <taxon>Myxococcia</taxon>
        <taxon>Myxococcales</taxon>
        <taxon>Cystobacterineae</taxon>
        <taxon>Archangiaceae</taxon>
        <taxon>Stigmatella</taxon>
    </lineage>
</organism>
<evidence type="ECO:0000259" key="1">
    <source>
        <dbReference type="PROSITE" id="PS50006"/>
    </source>
</evidence>
<evidence type="ECO:0000313" key="3">
    <source>
        <dbReference type="Proteomes" id="UP001221838"/>
    </source>
</evidence>
<dbReference type="PROSITE" id="PS50006">
    <property type="entry name" value="FHA_DOMAIN"/>
    <property type="match status" value="1"/>
</dbReference>
<dbReference type="RefSeq" id="WP_272140502.1">
    <property type="nucleotide sequence ID" value="NZ_JAQNDM010000002.1"/>
</dbReference>
<sequence length="174" mass="19563">MALRFSMLASQLLADREVVLRSVSWPVLVWESPVQPRDSQVSPFPVTPARASSRQGPLEWHVLELRKRLPQQEELKLGRSLDSDVVLEEATVSRTHAFFRREPHTGMWHVVDAGSHNGTFVGGVLIVPGRPMPLFDCSLLRFGGVEMSFLQASAFEQYVRTRLSPPPLRLTHVG</sequence>
<name>A0ABT5DAQ1_9BACT</name>
<protein>
    <submittedName>
        <fullName evidence="2">FHA domain-containing protein</fullName>
    </submittedName>
</protein>
<comment type="caution">
    <text evidence="2">The sequence shown here is derived from an EMBL/GenBank/DDBJ whole genome shotgun (WGS) entry which is preliminary data.</text>
</comment>
<dbReference type="InterPro" id="IPR050923">
    <property type="entry name" value="Cell_Proc_Reg/RNA_Proc"/>
</dbReference>